<dbReference type="Gene3D" id="3.30.1310.10">
    <property type="entry name" value="Nucleoid-associated protein YbaB-like domain"/>
    <property type="match status" value="1"/>
</dbReference>
<dbReference type="SUPFAM" id="SSF82607">
    <property type="entry name" value="YbaB-like"/>
    <property type="match status" value="1"/>
</dbReference>
<organism evidence="1 2">
    <name type="scientific">Nocardia kruczakiae</name>
    <dbReference type="NCBI Taxonomy" id="261477"/>
    <lineage>
        <taxon>Bacteria</taxon>
        <taxon>Bacillati</taxon>
        <taxon>Actinomycetota</taxon>
        <taxon>Actinomycetes</taxon>
        <taxon>Mycobacteriales</taxon>
        <taxon>Nocardiaceae</taxon>
        <taxon>Nocardia</taxon>
    </lineage>
</organism>
<sequence>MTEQPGPDTVLREIQAKALKVRQRLTTIQGIGSAANGTIIATVDAAGHLRDLKLPRDASRLGPQLASMILQATADAEKDARHKSAVAVRPLTSDERIASGLKAIRDTIGPADQRPAPRRAMTEEEIQAADDAYFERMNRGGWTR</sequence>
<evidence type="ECO:0000313" key="1">
    <source>
        <dbReference type="EMBL" id="MDR7171780.1"/>
    </source>
</evidence>
<name>A0ABU1XMJ7_9NOCA</name>
<dbReference type="Proteomes" id="UP001251217">
    <property type="component" value="Unassembled WGS sequence"/>
</dbReference>
<protein>
    <submittedName>
        <fullName evidence="1">DNA-binding protein YbaB</fullName>
    </submittedName>
</protein>
<dbReference type="InterPro" id="IPR004401">
    <property type="entry name" value="YbaB/EbfC"/>
</dbReference>
<dbReference type="Pfam" id="PF02575">
    <property type="entry name" value="YbaB_DNA_bd"/>
    <property type="match status" value="1"/>
</dbReference>
<dbReference type="RefSeq" id="WP_310406712.1">
    <property type="nucleotide sequence ID" value="NZ_JAVDWW010000010.1"/>
</dbReference>
<keyword evidence="1" id="KW-0238">DNA-binding</keyword>
<accession>A0ABU1XMJ7</accession>
<dbReference type="InterPro" id="IPR036894">
    <property type="entry name" value="YbaB-like_sf"/>
</dbReference>
<dbReference type="GO" id="GO:0003677">
    <property type="term" value="F:DNA binding"/>
    <property type="evidence" value="ECO:0007669"/>
    <property type="project" value="UniProtKB-KW"/>
</dbReference>
<gene>
    <name evidence="1" type="ORF">J2W56_005541</name>
</gene>
<evidence type="ECO:0000313" key="2">
    <source>
        <dbReference type="Proteomes" id="UP001251217"/>
    </source>
</evidence>
<reference evidence="1 2" key="1">
    <citation type="submission" date="2023-07" db="EMBL/GenBank/DDBJ databases">
        <title>Sorghum-associated microbial communities from plants grown in Nebraska, USA.</title>
        <authorList>
            <person name="Schachtman D."/>
        </authorList>
    </citation>
    <scope>NUCLEOTIDE SEQUENCE [LARGE SCALE GENOMIC DNA]</scope>
    <source>
        <strain evidence="1 2">4272</strain>
    </source>
</reference>
<keyword evidence="2" id="KW-1185">Reference proteome</keyword>
<comment type="caution">
    <text evidence="1">The sequence shown here is derived from an EMBL/GenBank/DDBJ whole genome shotgun (WGS) entry which is preliminary data.</text>
</comment>
<dbReference type="EMBL" id="JAVDWW010000010">
    <property type="protein sequence ID" value="MDR7171780.1"/>
    <property type="molecule type" value="Genomic_DNA"/>
</dbReference>
<proteinExistence type="predicted"/>